<gene>
    <name evidence="4" type="ORF">VF00_C0001G0173</name>
</gene>
<dbReference type="GO" id="GO:1901982">
    <property type="term" value="F:maltose binding"/>
    <property type="evidence" value="ECO:0007669"/>
    <property type="project" value="TreeGrafter"/>
</dbReference>
<dbReference type="GO" id="GO:0015768">
    <property type="term" value="P:maltose transport"/>
    <property type="evidence" value="ECO:0007669"/>
    <property type="project" value="TreeGrafter"/>
</dbReference>
<keyword evidence="2" id="KW-0813">Transport</keyword>
<evidence type="ECO:0000256" key="3">
    <source>
        <dbReference type="ARBA" id="ARBA00022729"/>
    </source>
</evidence>
<dbReference type="InterPro" id="IPR006059">
    <property type="entry name" value="SBP"/>
</dbReference>
<proteinExistence type="inferred from homology"/>
<dbReference type="GO" id="GO:0042956">
    <property type="term" value="P:maltodextrin transmembrane transport"/>
    <property type="evidence" value="ECO:0007669"/>
    <property type="project" value="TreeGrafter"/>
</dbReference>
<evidence type="ECO:0000256" key="1">
    <source>
        <dbReference type="ARBA" id="ARBA00008520"/>
    </source>
</evidence>
<sequence>MRQHHPHYLLFGLLTVISLTALSCGRSSREPGAEPPPTISKDPITLEYWRLWDDSDTLDAMINDYTKEHPNITVEVKKISLKPGETIYDYQKNLIKLIADGAGPDMFMIHNDWLPYQINQITPIPAGLVTIKEYKDIFPEVVQNDFISDNRIYAIPYYIDNLMLFYNTDIFSEKKIKQPPRTLQDLVDLVPQLTQKDSRGNIIRSAIPLGGSDGIPRAADIVATLMMQYGAEMTSADHTTATFNLPSPGSNPPFFAGQNALSYYTQFTNPSSPVYTYTDTVDAAGNRLFPSDVQAFIEGKTAMMFGYAYHVDLIRQLAPSLHFETALLPQRQIQDPITIANYWGETVSKNSQHPNEAWDFIKFMISRRSQNAFFRATNHVPATKELKSSFTNRRYYGPVAQQIDYAKSWYRKNTPEIEAIFAQMIKSVVQDKISPEVAIDTAVRDINKIE</sequence>
<comment type="caution">
    <text evidence="4">The sequence shown here is derived from an EMBL/GenBank/DDBJ whole genome shotgun (WGS) entry which is preliminary data.</text>
</comment>
<evidence type="ECO:0000313" key="4">
    <source>
        <dbReference type="EMBL" id="KKW27238.1"/>
    </source>
</evidence>
<dbReference type="PANTHER" id="PTHR30061">
    <property type="entry name" value="MALTOSE-BINDING PERIPLASMIC PROTEIN"/>
    <property type="match status" value="1"/>
</dbReference>
<dbReference type="Proteomes" id="UP000034913">
    <property type="component" value="Unassembled WGS sequence"/>
</dbReference>
<evidence type="ECO:0000313" key="5">
    <source>
        <dbReference type="Proteomes" id="UP000034913"/>
    </source>
</evidence>
<keyword evidence="3" id="KW-0732">Signal</keyword>
<dbReference type="EMBL" id="LCRB01000001">
    <property type="protein sequence ID" value="KKW27238.1"/>
    <property type="molecule type" value="Genomic_DNA"/>
</dbReference>
<dbReference type="AlphaFoldDB" id="A0A0G1X7T1"/>
<dbReference type="SUPFAM" id="SSF53850">
    <property type="entry name" value="Periplasmic binding protein-like II"/>
    <property type="match status" value="1"/>
</dbReference>
<dbReference type="GO" id="GO:0055052">
    <property type="term" value="C:ATP-binding cassette (ABC) transporter complex, substrate-binding subunit-containing"/>
    <property type="evidence" value="ECO:0007669"/>
    <property type="project" value="TreeGrafter"/>
</dbReference>
<name>A0A0G1X7T1_UNCK3</name>
<dbReference type="Gene3D" id="3.40.190.10">
    <property type="entry name" value="Periplasmic binding protein-like II"/>
    <property type="match status" value="1"/>
</dbReference>
<protein>
    <submittedName>
        <fullName evidence="4">Extracellular solute-binding protein, family 1</fullName>
    </submittedName>
</protein>
<reference evidence="4 5" key="1">
    <citation type="journal article" date="2015" name="Nature">
        <title>rRNA introns, odd ribosomes, and small enigmatic genomes across a large radiation of phyla.</title>
        <authorList>
            <person name="Brown C.T."/>
            <person name="Hug L.A."/>
            <person name="Thomas B.C."/>
            <person name="Sharon I."/>
            <person name="Castelle C.J."/>
            <person name="Singh A."/>
            <person name="Wilkins M.J."/>
            <person name="Williams K.H."/>
            <person name="Banfield J.F."/>
        </authorList>
    </citation>
    <scope>NUCLEOTIDE SEQUENCE [LARGE SCALE GENOMIC DNA]</scope>
</reference>
<organism evidence="4 5">
    <name type="scientific">candidate division Kazan bacterium GW2011_GWB1_52_7</name>
    <dbReference type="NCBI Taxonomy" id="1620414"/>
    <lineage>
        <taxon>Bacteria</taxon>
        <taxon>Bacteria division Kazan-3B-28</taxon>
    </lineage>
</organism>
<dbReference type="PROSITE" id="PS51257">
    <property type="entry name" value="PROKAR_LIPOPROTEIN"/>
    <property type="match status" value="1"/>
</dbReference>
<dbReference type="PANTHER" id="PTHR30061:SF50">
    <property type="entry name" value="MALTOSE_MALTODEXTRIN-BINDING PERIPLASMIC PROTEIN"/>
    <property type="match status" value="1"/>
</dbReference>
<dbReference type="Pfam" id="PF13416">
    <property type="entry name" value="SBP_bac_8"/>
    <property type="match status" value="1"/>
</dbReference>
<accession>A0A0G1X7T1</accession>
<comment type="similarity">
    <text evidence="1">Belongs to the bacterial solute-binding protein 1 family.</text>
</comment>
<evidence type="ECO:0000256" key="2">
    <source>
        <dbReference type="ARBA" id="ARBA00022448"/>
    </source>
</evidence>